<reference evidence="2 3" key="1">
    <citation type="submission" date="2024-02" db="EMBL/GenBank/DDBJ databases">
        <authorList>
            <person name="Saticioglu I.B."/>
        </authorList>
    </citation>
    <scope>NUCLEOTIDE SEQUENCE [LARGE SCALE GENOMIC DNA]</scope>
    <source>
        <strain evidence="2 3">Mu-86</strain>
    </source>
</reference>
<protein>
    <submittedName>
        <fullName evidence="2">Uncharacterized protein</fullName>
    </submittedName>
</protein>
<dbReference type="EMBL" id="JBBDGL010000001">
    <property type="protein sequence ID" value="MEJ1154809.1"/>
    <property type="molecule type" value="Genomic_DNA"/>
</dbReference>
<evidence type="ECO:0000256" key="1">
    <source>
        <dbReference type="SAM" id="MobiDB-lite"/>
    </source>
</evidence>
<evidence type="ECO:0000313" key="2">
    <source>
        <dbReference type="EMBL" id="MEJ1154809.1"/>
    </source>
</evidence>
<feature type="region of interest" description="Disordered" evidence="1">
    <location>
        <begin position="1"/>
        <end position="27"/>
    </location>
</feature>
<proteinExistence type="predicted"/>
<sequence>MTVTAPDATTTFEDQPPPAIKRAAAPPTKTAIKVDAAAMPSETAAACGKSSAALL</sequence>
<dbReference type="Proteomes" id="UP001368654">
    <property type="component" value="Unassembled WGS sequence"/>
</dbReference>
<name>A0ABU8LSG0_9MICO</name>
<organism evidence="2 3">
    <name type="scientific">Microbacterium marmarense</name>
    <dbReference type="NCBI Taxonomy" id="3122051"/>
    <lineage>
        <taxon>Bacteria</taxon>
        <taxon>Bacillati</taxon>
        <taxon>Actinomycetota</taxon>
        <taxon>Actinomycetes</taxon>
        <taxon>Micrococcales</taxon>
        <taxon>Microbacteriaceae</taxon>
        <taxon>Microbacterium</taxon>
    </lineage>
</organism>
<dbReference type="RefSeq" id="WP_337337237.1">
    <property type="nucleotide sequence ID" value="NZ_JBBDGL010000001.1"/>
</dbReference>
<gene>
    <name evidence="2" type="ORF">WDU96_04230</name>
</gene>
<feature type="compositionally biased region" description="Polar residues" evidence="1">
    <location>
        <begin position="1"/>
        <end position="13"/>
    </location>
</feature>
<accession>A0ABU8LSG0</accession>
<comment type="caution">
    <text evidence="2">The sequence shown here is derived from an EMBL/GenBank/DDBJ whole genome shotgun (WGS) entry which is preliminary data.</text>
</comment>
<evidence type="ECO:0000313" key="3">
    <source>
        <dbReference type="Proteomes" id="UP001368654"/>
    </source>
</evidence>
<keyword evidence="3" id="KW-1185">Reference proteome</keyword>